<feature type="domain" description="SH3b" evidence="3">
    <location>
        <begin position="177"/>
        <end position="231"/>
    </location>
</feature>
<feature type="compositionally biased region" description="Low complexity" evidence="1">
    <location>
        <begin position="92"/>
        <end position="142"/>
    </location>
</feature>
<dbReference type="Pfam" id="PF08239">
    <property type="entry name" value="SH3_3"/>
    <property type="match status" value="1"/>
</dbReference>
<keyword evidence="5" id="KW-1185">Reference proteome</keyword>
<dbReference type="EMBL" id="BMTL01000018">
    <property type="protein sequence ID" value="GGS00886.1"/>
    <property type="molecule type" value="Genomic_DNA"/>
</dbReference>
<feature type="signal peptide" evidence="2">
    <location>
        <begin position="1"/>
        <end position="30"/>
    </location>
</feature>
<protein>
    <recommendedName>
        <fullName evidence="3">SH3b domain-containing protein</fullName>
    </recommendedName>
</protein>
<dbReference type="RefSeq" id="WP_229878235.1">
    <property type="nucleotide sequence ID" value="NZ_BMTL01000018.1"/>
</dbReference>
<reference evidence="4" key="1">
    <citation type="journal article" date="2014" name="Int. J. Syst. Evol. Microbiol.">
        <title>Complete genome sequence of Corynebacterium casei LMG S-19264T (=DSM 44701T), isolated from a smear-ripened cheese.</title>
        <authorList>
            <consortium name="US DOE Joint Genome Institute (JGI-PGF)"/>
            <person name="Walter F."/>
            <person name="Albersmeier A."/>
            <person name="Kalinowski J."/>
            <person name="Ruckert C."/>
        </authorList>
    </citation>
    <scope>NUCLEOTIDE SEQUENCE</scope>
    <source>
        <strain evidence="4">JCM 4386</strain>
    </source>
</reference>
<evidence type="ECO:0000313" key="5">
    <source>
        <dbReference type="Proteomes" id="UP000606194"/>
    </source>
</evidence>
<name>A0A918L4M6_9ACTN</name>
<reference evidence="4" key="2">
    <citation type="submission" date="2020-09" db="EMBL/GenBank/DDBJ databases">
        <authorList>
            <person name="Sun Q."/>
            <person name="Ohkuma M."/>
        </authorList>
    </citation>
    <scope>NUCLEOTIDE SEQUENCE</scope>
    <source>
        <strain evidence="4">JCM 4386</strain>
    </source>
</reference>
<sequence>MPLRSALTRLAMVTAAGALATTAAVAPALADDWDGDGGGNNTQSDDSYDWLGQGGQGGGDGGDGGGGQNEQLGNQNGQGNQNGHTGQGNQAGQGNQSSQSSQAGQGHQNSQGNQAGQSNQHSQDGQNGLTGQGNQNGQSGTWQSGGGTGGDGGAWQSGHQNDSRHYRGRVTASELLLRSAPNRGGQVIRVARRGEIVSIFCRTPGQNVQGNPVWYLLTDGTWAWGAARYIDVIGATPRWC</sequence>
<feature type="compositionally biased region" description="Gly residues" evidence="1">
    <location>
        <begin position="143"/>
        <end position="155"/>
    </location>
</feature>
<comment type="caution">
    <text evidence="4">The sequence shown here is derived from an EMBL/GenBank/DDBJ whole genome shotgun (WGS) entry which is preliminary data.</text>
</comment>
<proteinExistence type="predicted"/>
<evidence type="ECO:0000259" key="3">
    <source>
        <dbReference type="Pfam" id="PF08239"/>
    </source>
</evidence>
<evidence type="ECO:0000256" key="2">
    <source>
        <dbReference type="SAM" id="SignalP"/>
    </source>
</evidence>
<evidence type="ECO:0000256" key="1">
    <source>
        <dbReference type="SAM" id="MobiDB-lite"/>
    </source>
</evidence>
<accession>A0A918L4M6</accession>
<organism evidence="4 5">
    <name type="scientific">Streptomyces humidus</name>
    <dbReference type="NCBI Taxonomy" id="52259"/>
    <lineage>
        <taxon>Bacteria</taxon>
        <taxon>Bacillati</taxon>
        <taxon>Actinomycetota</taxon>
        <taxon>Actinomycetes</taxon>
        <taxon>Kitasatosporales</taxon>
        <taxon>Streptomycetaceae</taxon>
        <taxon>Streptomyces</taxon>
    </lineage>
</organism>
<feature type="compositionally biased region" description="Low complexity" evidence="1">
    <location>
        <begin position="69"/>
        <end position="84"/>
    </location>
</feature>
<dbReference type="InterPro" id="IPR003646">
    <property type="entry name" value="SH3-like_bac-type"/>
</dbReference>
<keyword evidence="2" id="KW-0732">Signal</keyword>
<dbReference type="Proteomes" id="UP000606194">
    <property type="component" value="Unassembled WGS sequence"/>
</dbReference>
<dbReference type="AlphaFoldDB" id="A0A918L4M6"/>
<feature type="compositionally biased region" description="Gly residues" evidence="1">
    <location>
        <begin position="52"/>
        <end position="68"/>
    </location>
</feature>
<feature type="chain" id="PRO_5037410036" description="SH3b domain-containing protein" evidence="2">
    <location>
        <begin position="31"/>
        <end position="240"/>
    </location>
</feature>
<evidence type="ECO:0000313" key="4">
    <source>
        <dbReference type="EMBL" id="GGS00886.1"/>
    </source>
</evidence>
<feature type="region of interest" description="Disordered" evidence="1">
    <location>
        <begin position="34"/>
        <end position="165"/>
    </location>
</feature>
<gene>
    <name evidence="4" type="ORF">GCM10010269_44820</name>
</gene>